<dbReference type="SUPFAM" id="SSF53098">
    <property type="entry name" value="Ribonuclease H-like"/>
    <property type="match status" value="1"/>
</dbReference>
<name>A0A699I9H9_TANCI</name>
<dbReference type="Pfam" id="PF13976">
    <property type="entry name" value="gag_pre-integrs"/>
    <property type="match status" value="1"/>
</dbReference>
<dbReference type="Pfam" id="PF07727">
    <property type="entry name" value="RVT_2"/>
    <property type="match status" value="1"/>
</dbReference>
<feature type="domain" description="Integrase catalytic" evidence="3">
    <location>
        <begin position="124"/>
        <end position="290"/>
    </location>
</feature>
<dbReference type="PANTHER" id="PTHR42648">
    <property type="entry name" value="TRANSPOSASE, PUTATIVE-RELATED"/>
    <property type="match status" value="1"/>
</dbReference>
<evidence type="ECO:0000313" key="4">
    <source>
        <dbReference type="EMBL" id="GEZ36387.1"/>
    </source>
</evidence>
<evidence type="ECO:0000256" key="1">
    <source>
        <dbReference type="ARBA" id="ARBA00022723"/>
    </source>
</evidence>
<dbReference type="PANTHER" id="PTHR42648:SF32">
    <property type="entry name" value="RIBONUCLEASE H-LIKE DOMAIN, GAG-PRE-INTEGRASE DOMAIN PROTEIN-RELATED"/>
    <property type="match status" value="1"/>
</dbReference>
<dbReference type="InterPro" id="IPR025724">
    <property type="entry name" value="GAG-pre-integrase_dom"/>
</dbReference>
<dbReference type="GO" id="GO:0016787">
    <property type="term" value="F:hydrolase activity"/>
    <property type="evidence" value="ECO:0007669"/>
    <property type="project" value="UniProtKB-KW"/>
</dbReference>
<comment type="caution">
    <text evidence="4">The sequence shown here is derived from an EMBL/GenBank/DDBJ whole genome shotgun (WGS) entry which is preliminary data.</text>
</comment>
<dbReference type="AlphaFoldDB" id="A0A699I9H9"/>
<dbReference type="GO" id="GO:0003676">
    <property type="term" value="F:nucleic acid binding"/>
    <property type="evidence" value="ECO:0007669"/>
    <property type="project" value="InterPro"/>
</dbReference>
<reference evidence="4" key="1">
    <citation type="journal article" date="2019" name="Sci. Rep.">
        <title>Draft genome of Tanacetum cinerariifolium, the natural source of mosquito coil.</title>
        <authorList>
            <person name="Yamashiro T."/>
            <person name="Shiraishi A."/>
            <person name="Satake H."/>
            <person name="Nakayama K."/>
        </authorList>
    </citation>
    <scope>NUCLEOTIDE SEQUENCE</scope>
</reference>
<accession>A0A699I9H9</accession>
<organism evidence="4">
    <name type="scientific">Tanacetum cinerariifolium</name>
    <name type="common">Dalmatian daisy</name>
    <name type="synonym">Chrysanthemum cinerariifolium</name>
    <dbReference type="NCBI Taxonomy" id="118510"/>
    <lineage>
        <taxon>Eukaryota</taxon>
        <taxon>Viridiplantae</taxon>
        <taxon>Streptophyta</taxon>
        <taxon>Embryophyta</taxon>
        <taxon>Tracheophyta</taxon>
        <taxon>Spermatophyta</taxon>
        <taxon>Magnoliopsida</taxon>
        <taxon>eudicotyledons</taxon>
        <taxon>Gunneridae</taxon>
        <taxon>Pentapetalae</taxon>
        <taxon>asterids</taxon>
        <taxon>campanulids</taxon>
        <taxon>Asterales</taxon>
        <taxon>Asteraceae</taxon>
        <taxon>Asteroideae</taxon>
        <taxon>Anthemideae</taxon>
        <taxon>Anthemidinae</taxon>
        <taxon>Tanacetum</taxon>
    </lineage>
</organism>
<dbReference type="Gene3D" id="3.30.420.10">
    <property type="entry name" value="Ribonuclease H-like superfamily/Ribonuclease H"/>
    <property type="match status" value="1"/>
</dbReference>
<dbReference type="PROSITE" id="PS50994">
    <property type="entry name" value="INTEGRASE"/>
    <property type="match status" value="1"/>
</dbReference>
<dbReference type="EMBL" id="BKCJ010270036">
    <property type="protein sequence ID" value="GEZ36387.1"/>
    <property type="molecule type" value="Genomic_DNA"/>
</dbReference>
<evidence type="ECO:0000256" key="2">
    <source>
        <dbReference type="ARBA" id="ARBA00022801"/>
    </source>
</evidence>
<keyword evidence="2" id="KW-0378">Hydrolase</keyword>
<keyword evidence="1" id="KW-0479">Metal-binding</keyword>
<dbReference type="InterPro" id="IPR057670">
    <property type="entry name" value="SH3_retrovirus"/>
</dbReference>
<sequence length="525" mass="59218">MCDKKNSVLFTDTECVVLSPDFKLTDKSHVLLKVPIKDNMYIVDLKNVVPQGGLTCLFVKATSDESTLWHKRVGHVNFKTINKLVKRNLVRGLPSKLFEIKQTYVACQKGKQHKASCKTKTVSSNSQPLQKLHINLFGPTFVKSLMKKMYCLVVTDDFSRFSWVFFLATKDETSEILKTFITGIENLIDLKVKVIRRNNGIEFKNTVMNQFCEIKGIKRKFSIVRTPKQNGVAEWKNRTLIEAARTMLVDLKLLTTFWAEAVNTACYVQNGADEGFFIGYPTNSKAFGVFNSRTRIVEENLHVKFSENTPNITGTGPNWLFDIDALTKSINYNLVVAGNQSNGSVGKARVVTVPDKDYLMLPLWTQDPIFPSSSKDSPGAEDNVVDENIVYGCVDDLKIPDLEEICRFSDAGNGDSGADVNNFDTNFQVSPVPTTRIHKDHPLEQVIGDLHSAPQTKRMSKNLEEHGLARLMAQGHIQEEGIDYDEVFASVTRIEAIRLFLAYASFKDFVVYQMDVKSTFVYEKI</sequence>
<dbReference type="InterPro" id="IPR039537">
    <property type="entry name" value="Retrotran_Ty1/copia-like"/>
</dbReference>
<gene>
    <name evidence="4" type="ORF">Tci_508360</name>
</gene>
<proteinExistence type="predicted"/>
<dbReference type="Pfam" id="PF00665">
    <property type="entry name" value="rve"/>
    <property type="match status" value="1"/>
</dbReference>
<dbReference type="InterPro" id="IPR001584">
    <property type="entry name" value="Integrase_cat-core"/>
</dbReference>
<evidence type="ECO:0000259" key="3">
    <source>
        <dbReference type="PROSITE" id="PS50994"/>
    </source>
</evidence>
<protein>
    <recommendedName>
        <fullName evidence="3">Integrase catalytic domain-containing protein</fullName>
    </recommendedName>
</protein>
<dbReference type="GO" id="GO:0015074">
    <property type="term" value="P:DNA integration"/>
    <property type="evidence" value="ECO:0007669"/>
    <property type="project" value="InterPro"/>
</dbReference>
<dbReference type="InterPro" id="IPR013103">
    <property type="entry name" value="RVT_2"/>
</dbReference>
<dbReference type="InterPro" id="IPR012337">
    <property type="entry name" value="RNaseH-like_sf"/>
</dbReference>
<dbReference type="Pfam" id="PF25597">
    <property type="entry name" value="SH3_retrovirus"/>
    <property type="match status" value="1"/>
</dbReference>
<dbReference type="GO" id="GO:0046872">
    <property type="term" value="F:metal ion binding"/>
    <property type="evidence" value="ECO:0007669"/>
    <property type="project" value="UniProtKB-KW"/>
</dbReference>
<dbReference type="InterPro" id="IPR036397">
    <property type="entry name" value="RNaseH_sf"/>
</dbReference>